<dbReference type="GO" id="GO:0007023">
    <property type="term" value="P:post-chaperonin tubulin folding pathway"/>
    <property type="evidence" value="ECO:0007669"/>
    <property type="project" value="InterPro"/>
</dbReference>
<proteinExistence type="inferred from homology"/>
<evidence type="ECO:0000256" key="3">
    <source>
        <dbReference type="ARBA" id="ARBA00022490"/>
    </source>
</evidence>
<dbReference type="SMART" id="SM00673">
    <property type="entry name" value="CARP"/>
    <property type="match status" value="2"/>
</dbReference>
<name>A0AAD5TF89_9FUNG</name>
<dbReference type="Gene3D" id="2.160.20.70">
    <property type="match status" value="1"/>
</dbReference>
<dbReference type="InterPro" id="IPR017901">
    <property type="entry name" value="C-CAP_CF_C-like"/>
</dbReference>
<evidence type="ECO:0000256" key="1">
    <source>
        <dbReference type="ARBA" id="ARBA00004496"/>
    </source>
</evidence>
<comment type="subcellular location">
    <subcellularLocation>
        <location evidence="1">Cytoplasm</location>
    </subcellularLocation>
</comment>
<keyword evidence="8" id="KW-1185">Reference proteome</keyword>
<dbReference type="InterPro" id="IPR012945">
    <property type="entry name" value="Tubulin-bd_cofactor_C_dom"/>
</dbReference>
<dbReference type="Gene3D" id="1.20.58.1250">
    <property type="entry name" value="Tubulin Binding Cofactor C, N-terminal domain"/>
    <property type="match status" value="1"/>
</dbReference>
<evidence type="ECO:0000256" key="2">
    <source>
        <dbReference type="ARBA" id="ARBA00008848"/>
    </source>
</evidence>
<feature type="region of interest" description="Disordered" evidence="5">
    <location>
        <begin position="91"/>
        <end position="123"/>
    </location>
</feature>
<evidence type="ECO:0000313" key="7">
    <source>
        <dbReference type="EMBL" id="KAJ3175059.1"/>
    </source>
</evidence>
<dbReference type="AlphaFoldDB" id="A0AAD5TF89"/>
<protein>
    <recommendedName>
        <fullName evidence="6">C-CAP/cofactor C-like domain-containing protein</fullName>
    </recommendedName>
</protein>
<keyword evidence="4" id="KW-0143">Chaperone</keyword>
<dbReference type="PROSITE" id="PS51329">
    <property type="entry name" value="C_CAP_COFACTOR_C"/>
    <property type="match status" value="1"/>
</dbReference>
<comment type="similarity">
    <text evidence="2">Belongs to the TBCC family.</text>
</comment>
<dbReference type="InterPro" id="IPR016098">
    <property type="entry name" value="CAP/MinC_C"/>
</dbReference>
<dbReference type="GO" id="GO:0005737">
    <property type="term" value="C:cytoplasm"/>
    <property type="evidence" value="ECO:0007669"/>
    <property type="project" value="UniProtKB-SubCell"/>
</dbReference>
<feature type="domain" description="C-CAP/cofactor C-like" evidence="6">
    <location>
        <begin position="116"/>
        <end position="283"/>
    </location>
</feature>
<organism evidence="7 8">
    <name type="scientific">Geranomyces variabilis</name>
    <dbReference type="NCBI Taxonomy" id="109894"/>
    <lineage>
        <taxon>Eukaryota</taxon>
        <taxon>Fungi</taxon>
        <taxon>Fungi incertae sedis</taxon>
        <taxon>Chytridiomycota</taxon>
        <taxon>Chytridiomycota incertae sedis</taxon>
        <taxon>Chytridiomycetes</taxon>
        <taxon>Spizellomycetales</taxon>
        <taxon>Powellomycetaceae</taxon>
        <taxon>Geranomyces</taxon>
    </lineage>
</organism>
<accession>A0AAD5TF89</accession>
<evidence type="ECO:0000256" key="5">
    <source>
        <dbReference type="SAM" id="MobiDB-lite"/>
    </source>
</evidence>
<evidence type="ECO:0000313" key="8">
    <source>
        <dbReference type="Proteomes" id="UP001212152"/>
    </source>
</evidence>
<dbReference type="InterPro" id="IPR027684">
    <property type="entry name" value="TBCC"/>
</dbReference>
<reference evidence="7" key="1">
    <citation type="submission" date="2020-05" db="EMBL/GenBank/DDBJ databases">
        <title>Phylogenomic resolution of chytrid fungi.</title>
        <authorList>
            <person name="Stajich J.E."/>
            <person name="Amses K."/>
            <person name="Simmons R."/>
            <person name="Seto K."/>
            <person name="Myers J."/>
            <person name="Bonds A."/>
            <person name="Quandt C.A."/>
            <person name="Barry K."/>
            <person name="Liu P."/>
            <person name="Grigoriev I."/>
            <person name="Longcore J.E."/>
            <person name="James T.Y."/>
        </authorList>
    </citation>
    <scope>NUCLEOTIDE SEQUENCE</scope>
    <source>
        <strain evidence="7">JEL0379</strain>
    </source>
</reference>
<dbReference type="Proteomes" id="UP001212152">
    <property type="component" value="Unassembled WGS sequence"/>
</dbReference>
<comment type="caution">
    <text evidence="7">The sequence shown here is derived from an EMBL/GenBank/DDBJ whole genome shotgun (WGS) entry which is preliminary data.</text>
</comment>
<dbReference type="Pfam" id="PF07986">
    <property type="entry name" value="TBCC"/>
    <property type="match status" value="1"/>
</dbReference>
<dbReference type="GO" id="GO:0007021">
    <property type="term" value="P:tubulin complex assembly"/>
    <property type="evidence" value="ECO:0007669"/>
    <property type="project" value="TreeGrafter"/>
</dbReference>
<dbReference type="PANTHER" id="PTHR15139:SF0">
    <property type="entry name" value="TUBULIN-SPECIFIC CHAPERONE C"/>
    <property type="match status" value="1"/>
</dbReference>
<dbReference type="EMBL" id="JADGJQ010000056">
    <property type="protein sequence ID" value="KAJ3175059.1"/>
    <property type="molecule type" value="Genomic_DNA"/>
</dbReference>
<evidence type="ECO:0000259" key="6">
    <source>
        <dbReference type="PROSITE" id="PS51329"/>
    </source>
</evidence>
<dbReference type="InterPro" id="IPR006599">
    <property type="entry name" value="CARP_motif"/>
</dbReference>
<dbReference type="InterPro" id="IPR038397">
    <property type="entry name" value="TBCC_N_sf"/>
</dbReference>
<sequence length="335" mass="35546">MAAHADVKLAAAAFCADLKQECDALTQTLGQPNADRTAVLTRLSIALKSLTEATVFLPAYDQRACAAMLKTISDQLTTAAPARAKFTFASRKAKSSTPAAGPPESAQPLAEQRLPPPQALPPAALAPRPTARQICSNRNCYIAPPPVPISSAESSTSSDVEVADLTRCVVSLLDLHVGALHLKNLDRCVLVVGPIAGSVLVESCRNCVFVICCRQLRIHNSVGLAIPLHIASHPIIEDCSALRFGLYPRAALADFASVERFEAARIDPNPGASAHKTVEDFCWLKRGQSPNWVLMSSDDEHACGTEAMALATSSVVDEQALMDSLDALVARFSVA</sequence>
<gene>
    <name evidence="7" type="ORF">HDU87_006455</name>
</gene>
<keyword evidence="3" id="KW-0963">Cytoplasm</keyword>
<evidence type="ECO:0000256" key="4">
    <source>
        <dbReference type="ARBA" id="ARBA00023186"/>
    </source>
</evidence>
<dbReference type="PANTHER" id="PTHR15139">
    <property type="entry name" value="TUBULIN FOLDING COFACTOR C"/>
    <property type="match status" value="1"/>
</dbReference>